<reference evidence="1" key="1">
    <citation type="submission" date="2021-06" db="EMBL/GenBank/DDBJ databases">
        <authorList>
            <person name="Kallberg Y."/>
            <person name="Tangrot J."/>
            <person name="Rosling A."/>
        </authorList>
    </citation>
    <scope>NUCLEOTIDE SEQUENCE</scope>
    <source>
        <strain evidence="1">CL551</strain>
    </source>
</reference>
<evidence type="ECO:0000313" key="1">
    <source>
        <dbReference type="EMBL" id="CAG8702765.1"/>
    </source>
</evidence>
<comment type="caution">
    <text evidence="1">The sequence shown here is derived from an EMBL/GenBank/DDBJ whole genome shotgun (WGS) entry which is preliminary data.</text>
</comment>
<dbReference type="AlphaFoldDB" id="A0A9N9HS18"/>
<evidence type="ECO:0000313" key="2">
    <source>
        <dbReference type="Proteomes" id="UP000789342"/>
    </source>
</evidence>
<dbReference type="EMBL" id="CAJVPV010017457">
    <property type="protein sequence ID" value="CAG8702765.1"/>
    <property type="molecule type" value="Genomic_DNA"/>
</dbReference>
<gene>
    <name evidence="1" type="ORF">AMORRO_LOCUS12228</name>
</gene>
<name>A0A9N9HS18_9GLOM</name>
<organism evidence="1 2">
    <name type="scientific">Acaulospora morrowiae</name>
    <dbReference type="NCBI Taxonomy" id="94023"/>
    <lineage>
        <taxon>Eukaryota</taxon>
        <taxon>Fungi</taxon>
        <taxon>Fungi incertae sedis</taxon>
        <taxon>Mucoromycota</taxon>
        <taxon>Glomeromycotina</taxon>
        <taxon>Glomeromycetes</taxon>
        <taxon>Diversisporales</taxon>
        <taxon>Acaulosporaceae</taxon>
        <taxon>Acaulospora</taxon>
    </lineage>
</organism>
<sequence length="153" mass="18554">KRRFDEIDICEIAMSIRRLGITWNVEFVVLEDIFASEDGIYYFENFDVISTRDDKQKDELLKLVNEKLDEIRNYEVNDLIEYHKLLNQDHKEFNYLIEKMDGLIHDGVGIDIHLLMDKQDKMIKSIDKFIKCLRGRKMYYRLREDLYSENEDF</sequence>
<accession>A0A9N9HS18</accession>
<proteinExistence type="predicted"/>
<dbReference type="Proteomes" id="UP000789342">
    <property type="component" value="Unassembled WGS sequence"/>
</dbReference>
<keyword evidence="2" id="KW-1185">Reference proteome</keyword>
<feature type="non-terminal residue" evidence="1">
    <location>
        <position position="1"/>
    </location>
</feature>
<protein>
    <submittedName>
        <fullName evidence="1">1845_t:CDS:1</fullName>
    </submittedName>
</protein>